<feature type="transmembrane region" description="Helical" evidence="19">
    <location>
        <begin position="15"/>
        <end position="43"/>
    </location>
</feature>
<evidence type="ECO:0000256" key="19">
    <source>
        <dbReference type="SAM" id="Phobius"/>
    </source>
</evidence>
<sequence length="277" mass="31312">MNQRLNKYSNLTQRIIAAVIGVSIIITGIFYSAYTFWMVFLFLSIMTQYEFYKLVGLNGNLPLSIYGTICGTVLNALTFFVEKGDWPFKFYYLIVPLLAITFFIKLYKRKDPKPFENLGYTFLGIIYVAVPFALVNEVAMEAHHYKPILVLGVLVILWVNDSGAYFVGTMMGKRKLFERISPKKTWEGLFGGAISSLIAALVFSKYYNALEPWQWMVIAAIIVVTGTLGDLVESLFKRSIAIKDSGSFIPGHGGFLDRFDGLLLSMPFILTFLKIFA</sequence>
<dbReference type="PROSITE" id="PS01315">
    <property type="entry name" value="CDS"/>
    <property type="match status" value="1"/>
</dbReference>
<evidence type="ECO:0000256" key="14">
    <source>
        <dbReference type="ARBA" id="ARBA00023098"/>
    </source>
</evidence>
<feature type="transmembrane region" description="Helical" evidence="19">
    <location>
        <begin position="88"/>
        <end position="106"/>
    </location>
</feature>
<dbReference type="KEGG" id="als:DJ013_21435"/>
<evidence type="ECO:0000256" key="7">
    <source>
        <dbReference type="ARBA" id="ARBA00019373"/>
    </source>
</evidence>
<organism evidence="20 21">
    <name type="scientific">Arcticibacterium luteifluviistationis</name>
    <dbReference type="NCBI Taxonomy" id="1784714"/>
    <lineage>
        <taxon>Bacteria</taxon>
        <taxon>Pseudomonadati</taxon>
        <taxon>Bacteroidota</taxon>
        <taxon>Cytophagia</taxon>
        <taxon>Cytophagales</taxon>
        <taxon>Leadbetterellaceae</taxon>
        <taxon>Arcticibacterium</taxon>
    </lineage>
</organism>
<keyword evidence="12 18" id="KW-0548">Nucleotidyltransferase</keyword>
<keyword evidence="11 18" id="KW-0812">Transmembrane</keyword>
<evidence type="ECO:0000256" key="8">
    <source>
        <dbReference type="ARBA" id="ARBA00022475"/>
    </source>
</evidence>
<dbReference type="OrthoDB" id="9799199at2"/>
<dbReference type="UniPathway" id="UPA00557">
    <property type="reaction ID" value="UER00614"/>
</dbReference>
<proteinExistence type="inferred from homology"/>
<reference evidence="20 21" key="1">
    <citation type="submission" date="2018-05" db="EMBL/GenBank/DDBJ databases">
        <title>Complete genome sequence of Arcticibacterium luteifluviistationis SM1504T, a cytophagaceae bacterium isolated from Arctic surface seawater.</title>
        <authorList>
            <person name="Li Y."/>
            <person name="Qin Q.-L."/>
        </authorList>
    </citation>
    <scope>NUCLEOTIDE SEQUENCE [LARGE SCALE GENOMIC DNA]</scope>
    <source>
        <strain evidence="20 21">SM1504</strain>
    </source>
</reference>
<feature type="transmembrane region" description="Helical" evidence="19">
    <location>
        <begin position="148"/>
        <end position="167"/>
    </location>
</feature>
<evidence type="ECO:0000256" key="1">
    <source>
        <dbReference type="ARBA" id="ARBA00001698"/>
    </source>
</evidence>
<feature type="transmembrane region" description="Helical" evidence="19">
    <location>
        <begin position="213"/>
        <end position="232"/>
    </location>
</feature>
<dbReference type="GO" id="GO:0016024">
    <property type="term" value="P:CDP-diacylglycerol biosynthetic process"/>
    <property type="evidence" value="ECO:0007669"/>
    <property type="project" value="UniProtKB-UniPathway"/>
</dbReference>
<comment type="pathway">
    <text evidence="3 18">Phospholipid metabolism; CDP-diacylglycerol biosynthesis; CDP-diacylglycerol from sn-glycerol 3-phosphate: step 3/3.</text>
</comment>
<keyword evidence="16" id="KW-0594">Phospholipid biosynthesis</keyword>
<evidence type="ECO:0000256" key="2">
    <source>
        <dbReference type="ARBA" id="ARBA00004651"/>
    </source>
</evidence>
<evidence type="ECO:0000256" key="10">
    <source>
        <dbReference type="ARBA" id="ARBA00022679"/>
    </source>
</evidence>
<evidence type="ECO:0000256" key="4">
    <source>
        <dbReference type="ARBA" id="ARBA00005189"/>
    </source>
</evidence>
<keyword evidence="15 19" id="KW-0472">Membrane</keyword>
<comment type="similarity">
    <text evidence="5 18">Belongs to the CDS family.</text>
</comment>
<feature type="transmembrane region" description="Helical" evidence="19">
    <location>
        <begin position="118"/>
        <end position="136"/>
    </location>
</feature>
<evidence type="ECO:0000256" key="6">
    <source>
        <dbReference type="ARBA" id="ARBA00012487"/>
    </source>
</evidence>
<comment type="pathway">
    <text evidence="4">Lipid metabolism.</text>
</comment>
<dbReference type="PANTHER" id="PTHR46382:SF1">
    <property type="entry name" value="PHOSPHATIDATE CYTIDYLYLTRANSFERASE"/>
    <property type="match status" value="1"/>
</dbReference>
<dbReference type="Pfam" id="PF01148">
    <property type="entry name" value="CTP_transf_1"/>
    <property type="match status" value="1"/>
</dbReference>
<name>A0A2Z4GI15_9BACT</name>
<accession>A0A2Z4GI15</accession>
<evidence type="ECO:0000313" key="21">
    <source>
        <dbReference type="Proteomes" id="UP000249873"/>
    </source>
</evidence>
<gene>
    <name evidence="20" type="ORF">DJ013_21435</name>
</gene>
<evidence type="ECO:0000256" key="15">
    <source>
        <dbReference type="ARBA" id="ARBA00023136"/>
    </source>
</evidence>
<evidence type="ECO:0000256" key="12">
    <source>
        <dbReference type="ARBA" id="ARBA00022695"/>
    </source>
</evidence>
<comment type="catalytic activity">
    <reaction evidence="1 18">
        <text>a 1,2-diacyl-sn-glycero-3-phosphate + CTP + H(+) = a CDP-1,2-diacyl-sn-glycerol + diphosphate</text>
        <dbReference type="Rhea" id="RHEA:16229"/>
        <dbReference type="ChEBI" id="CHEBI:15378"/>
        <dbReference type="ChEBI" id="CHEBI:33019"/>
        <dbReference type="ChEBI" id="CHEBI:37563"/>
        <dbReference type="ChEBI" id="CHEBI:58332"/>
        <dbReference type="ChEBI" id="CHEBI:58608"/>
        <dbReference type="EC" id="2.7.7.41"/>
    </reaction>
</comment>
<evidence type="ECO:0000256" key="17">
    <source>
        <dbReference type="ARBA" id="ARBA00023264"/>
    </source>
</evidence>
<evidence type="ECO:0000256" key="3">
    <source>
        <dbReference type="ARBA" id="ARBA00005119"/>
    </source>
</evidence>
<keyword evidence="13 19" id="KW-1133">Transmembrane helix</keyword>
<dbReference type="GO" id="GO:0005886">
    <property type="term" value="C:plasma membrane"/>
    <property type="evidence" value="ECO:0007669"/>
    <property type="project" value="UniProtKB-SubCell"/>
</dbReference>
<keyword evidence="17" id="KW-1208">Phospholipid metabolism</keyword>
<dbReference type="InterPro" id="IPR000374">
    <property type="entry name" value="PC_trans"/>
</dbReference>
<evidence type="ECO:0000256" key="11">
    <source>
        <dbReference type="ARBA" id="ARBA00022692"/>
    </source>
</evidence>
<evidence type="ECO:0000256" key="5">
    <source>
        <dbReference type="ARBA" id="ARBA00010185"/>
    </source>
</evidence>
<feature type="transmembrane region" description="Helical" evidence="19">
    <location>
        <begin position="188"/>
        <end position="207"/>
    </location>
</feature>
<keyword evidence="10 18" id="KW-0808">Transferase</keyword>
<evidence type="ECO:0000256" key="9">
    <source>
        <dbReference type="ARBA" id="ARBA00022516"/>
    </source>
</evidence>
<comment type="subcellular location">
    <subcellularLocation>
        <location evidence="2">Cell membrane</location>
        <topology evidence="2">Multi-pass membrane protein</topology>
    </subcellularLocation>
</comment>
<keyword evidence="8" id="KW-1003">Cell membrane</keyword>
<dbReference type="Proteomes" id="UP000249873">
    <property type="component" value="Chromosome"/>
</dbReference>
<dbReference type="EMBL" id="CP029480">
    <property type="protein sequence ID" value="AWW00609.1"/>
    <property type="molecule type" value="Genomic_DNA"/>
</dbReference>
<evidence type="ECO:0000256" key="18">
    <source>
        <dbReference type="RuleBase" id="RU003938"/>
    </source>
</evidence>
<keyword evidence="21" id="KW-1185">Reference proteome</keyword>
<keyword evidence="14" id="KW-0443">Lipid metabolism</keyword>
<feature type="transmembrane region" description="Helical" evidence="19">
    <location>
        <begin position="63"/>
        <end position="82"/>
    </location>
</feature>
<dbReference type="PANTHER" id="PTHR46382">
    <property type="entry name" value="PHOSPHATIDATE CYTIDYLYLTRANSFERASE"/>
    <property type="match status" value="1"/>
</dbReference>
<evidence type="ECO:0000313" key="20">
    <source>
        <dbReference type="EMBL" id="AWW00609.1"/>
    </source>
</evidence>
<evidence type="ECO:0000256" key="16">
    <source>
        <dbReference type="ARBA" id="ARBA00023209"/>
    </source>
</evidence>
<dbReference type="EC" id="2.7.7.41" evidence="6 18"/>
<protein>
    <recommendedName>
        <fullName evidence="7 18">Phosphatidate cytidylyltransferase</fullName>
        <ecNumber evidence="6 18">2.7.7.41</ecNumber>
    </recommendedName>
</protein>
<keyword evidence="9" id="KW-0444">Lipid biosynthesis</keyword>
<dbReference type="AlphaFoldDB" id="A0A2Z4GI15"/>
<dbReference type="GO" id="GO:0004605">
    <property type="term" value="F:phosphatidate cytidylyltransferase activity"/>
    <property type="evidence" value="ECO:0007669"/>
    <property type="project" value="UniProtKB-EC"/>
</dbReference>
<evidence type="ECO:0000256" key="13">
    <source>
        <dbReference type="ARBA" id="ARBA00022989"/>
    </source>
</evidence>
<dbReference type="RefSeq" id="WP_111373975.1">
    <property type="nucleotide sequence ID" value="NZ_CP029480.1"/>
</dbReference>